<evidence type="ECO:0000313" key="9">
    <source>
        <dbReference type="Proteomes" id="UP001515480"/>
    </source>
</evidence>
<dbReference type="EMBL" id="JBGBPQ010000009">
    <property type="protein sequence ID" value="KAL1519485.1"/>
    <property type="molecule type" value="Genomic_DNA"/>
</dbReference>
<dbReference type="InterPro" id="IPR038050">
    <property type="entry name" value="Neuro_actylchol_rec"/>
</dbReference>
<feature type="compositionally biased region" description="Polar residues" evidence="5">
    <location>
        <begin position="729"/>
        <end position="744"/>
    </location>
</feature>
<dbReference type="GO" id="GO:0016020">
    <property type="term" value="C:membrane"/>
    <property type="evidence" value="ECO:0007669"/>
    <property type="project" value="UniProtKB-SubCell"/>
</dbReference>
<evidence type="ECO:0000259" key="7">
    <source>
        <dbReference type="Pfam" id="PF02931"/>
    </source>
</evidence>
<dbReference type="CDD" id="cd18989">
    <property type="entry name" value="LGIC_ECD_cation"/>
    <property type="match status" value="1"/>
</dbReference>
<evidence type="ECO:0000256" key="1">
    <source>
        <dbReference type="ARBA" id="ARBA00004141"/>
    </source>
</evidence>
<keyword evidence="2 6" id="KW-0812">Transmembrane</keyword>
<dbReference type="Pfam" id="PF02931">
    <property type="entry name" value="Neur_chan_LBD"/>
    <property type="match status" value="1"/>
</dbReference>
<proteinExistence type="predicted"/>
<evidence type="ECO:0000256" key="6">
    <source>
        <dbReference type="SAM" id="Phobius"/>
    </source>
</evidence>
<protein>
    <recommendedName>
        <fullName evidence="7">Neurotransmitter-gated ion-channel ligand-binding domain-containing protein</fullName>
    </recommendedName>
</protein>
<dbReference type="InterPro" id="IPR036734">
    <property type="entry name" value="Neur_chan_lig-bd_sf"/>
</dbReference>
<dbReference type="InterPro" id="IPR006201">
    <property type="entry name" value="Neur_channel"/>
</dbReference>
<dbReference type="GO" id="GO:0004888">
    <property type="term" value="F:transmembrane signaling receptor activity"/>
    <property type="evidence" value="ECO:0007669"/>
    <property type="project" value="InterPro"/>
</dbReference>
<dbReference type="AlphaFoldDB" id="A0AB34JCS8"/>
<comment type="caution">
    <text evidence="8">The sequence shown here is derived from an EMBL/GenBank/DDBJ whole genome shotgun (WGS) entry which is preliminary data.</text>
</comment>
<evidence type="ECO:0000313" key="8">
    <source>
        <dbReference type="EMBL" id="KAL1519485.1"/>
    </source>
</evidence>
<feature type="transmembrane region" description="Helical" evidence="6">
    <location>
        <begin position="339"/>
        <end position="359"/>
    </location>
</feature>
<feature type="transmembrane region" description="Helical" evidence="6">
    <location>
        <begin position="576"/>
        <end position="601"/>
    </location>
</feature>
<evidence type="ECO:0000256" key="4">
    <source>
        <dbReference type="ARBA" id="ARBA00023136"/>
    </source>
</evidence>
<name>A0AB34JCS8_PRYPA</name>
<dbReference type="SUPFAM" id="SSF90112">
    <property type="entry name" value="Neurotransmitter-gated ion-channel transmembrane pore"/>
    <property type="match status" value="1"/>
</dbReference>
<comment type="subcellular location">
    <subcellularLocation>
        <location evidence="1">Membrane</location>
        <topology evidence="1">Multi-pass membrane protein</topology>
    </subcellularLocation>
</comment>
<gene>
    <name evidence="8" type="ORF">AB1Y20_023003</name>
</gene>
<keyword evidence="4 6" id="KW-0472">Membrane</keyword>
<evidence type="ECO:0000256" key="3">
    <source>
        <dbReference type="ARBA" id="ARBA00022989"/>
    </source>
</evidence>
<dbReference type="Gene3D" id="1.20.58.390">
    <property type="entry name" value="Neurotransmitter-gated ion-channel transmembrane domain"/>
    <property type="match status" value="1"/>
</dbReference>
<feature type="domain" description="Neurotransmitter-gated ion-channel ligand-binding" evidence="7">
    <location>
        <begin position="65"/>
        <end position="263"/>
    </location>
</feature>
<accession>A0AB34JCS8</accession>
<dbReference type="InterPro" id="IPR006202">
    <property type="entry name" value="Neur_chan_lig-bd"/>
</dbReference>
<evidence type="ECO:0000256" key="5">
    <source>
        <dbReference type="SAM" id="MobiDB-lite"/>
    </source>
</evidence>
<dbReference type="Proteomes" id="UP001515480">
    <property type="component" value="Unassembled WGS sequence"/>
</dbReference>
<sequence length="744" mass="83277">MLGLAAVSAQLPADYRKTYTQQATLLWAHLLGGDYNKQIPPRSTRTVDPRADGLSGVGNYSQAGADISVQVRIFKLETVSITNGFMRVQIWLRHWWNDERLAWNPADFGNITELYMNGPNVEEPHIWLPEIRVYNTRGKTADMYDDVYATVNSAGNVFWSRPGVLEVLCKFSGLVAFPYDNLKCEFELGGWSLSGGHQGLFFRLGSDGVPVPYTVATSEKTAGSSYQEYDIESVNASLDTFFYDCCENAPWPVARYSLTLSRSSSFYRDTVILPGILLTVASFGVFFMSFEVGERLSYGITLILAVQVMQGTTSVFVPVANELLWVEFFNLTNLFFCYLALYETIMVLFFGFFSASHLAPSFLRSRKLEILCSKWFGQFEITPEVERLSSEKQLSIASEIIREHLNRSKKSHLFPGSLNPQESFSEKDAERIIYFEKLFFFVDSDSNGFIAIRHAAQLFSFLAVDMTLEEATAKIALVSDGEFIGHLAFMQLCIQCLWTVPLHILKLAADNYIESSGNTKDRNREYWMVVSKQIDHISRFLFPVSYAFMLFLLFSLDMSDKYGEAYLPMFEGFGQTAISASSTWKIVLIPVLGVSLLCVWFKRHSINKALANAPLNRGRAPIAGKFSLESSKRGYATPVPMPARSASNLRNARTSAICTATSSTAWNGSQDDHLAHDEVDSDTATRKKDNSPETGGSFVNACAPIEAVMPPARESLSDPREMEQGNAPRANQISLKSQESAQWI</sequence>
<keyword evidence="3 6" id="KW-1133">Transmembrane helix</keyword>
<dbReference type="PANTHER" id="PTHR18945">
    <property type="entry name" value="NEUROTRANSMITTER GATED ION CHANNEL"/>
    <property type="match status" value="1"/>
</dbReference>
<dbReference type="InterPro" id="IPR036719">
    <property type="entry name" value="Neuro-gated_channel_TM_sf"/>
</dbReference>
<evidence type="ECO:0000256" key="2">
    <source>
        <dbReference type="ARBA" id="ARBA00022692"/>
    </source>
</evidence>
<feature type="transmembrane region" description="Helical" evidence="6">
    <location>
        <begin position="297"/>
        <end position="319"/>
    </location>
</feature>
<feature type="transmembrane region" description="Helical" evidence="6">
    <location>
        <begin position="537"/>
        <end position="556"/>
    </location>
</feature>
<feature type="region of interest" description="Disordered" evidence="5">
    <location>
        <begin position="667"/>
        <end position="744"/>
    </location>
</feature>
<feature type="transmembrane region" description="Helical" evidence="6">
    <location>
        <begin position="271"/>
        <end position="290"/>
    </location>
</feature>
<dbReference type="Gene3D" id="2.70.170.10">
    <property type="entry name" value="Neurotransmitter-gated ion-channel ligand-binding domain"/>
    <property type="match status" value="1"/>
</dbReference>
<keyword evidence="9" id="KW-1185">Reference proteome</keyword>
<organism evidence="8 9">
    <name type="scientific">Prymnesium parvum</name>
    <name type="common">Toxic golden alga</name>
    <dbReference type="NCBI Taxonomy" id="97485"/>
    <lineage>
        <taxon>Eukaryota</taxon>
        <taxon>Haptista</taxon>
        <taxon>Haptophyta</taxon>
        <taxon>Prymnesiophyceae</taxon>
        <taxon>Prymnesiales</taxon>
        <taxon>Prymnesiaceae</taxon>
        <taxon>Prymnesium</taxon>
    </lineage>
</organism>
<feature type="compositionally biased region" description="Basic and acidic residues" evidence="5">
    <location>
        <begin position="670"/>
        <end position="691"/>
    </location>
</feature>
<dbReference type="SUPFAM" id="SSF63712">
    <property type="entry name" value="Nicotinic receptor ligand binding domain-like"/>
    <property type="match status" value="1"/>
</dbReference>
<dbReference type="GO" id="GO:0005230">
    <property type="term" value="F:extracellular ligand-gated monoatomic ion channel activity"/>
    <property type="evidence" value="ECO:0007669"/>
    <property type="project" value="InterPro"/>
</dbReference>
<reference evidence="8 9" key="1">
    <citation type="journal article" date="2024" name="Science">
        <title>Giant polyketide synthase enzymes in the biosynthesis of giant marine polyether toxins.</title>
        <authorList>
            <person name="Fallon T.R."/>
            <person name="Shende V.V."/>
            <person name="Wierzbicki I.H."/>
            <person name="Pendleton A.L."/>
            <person name="Watervoot N.F."/>
            <person name="Auber R.P."/>
            <person name="Gonzalez D.J."/>
            <person name="Wisecaver J.H."/>
            <person name="Moore B.S."/>
        </authorList>
    </citation>
    <scope>NUCLEOTIDE SEQUENCE [LARGE SCALE GENOMIC DNA]</scope>
    <source>
        <strain evidence="8 9">12B1</strain>
    </source>
</reference>